<dbReference type="Pfam" id="PF07751">
    <property type="entry name" value="Abi_2"/>
    <property type="match status" value="1"/>
</dbReference>
<dbReference type="EMBL" id="BAABAU010000004">
    <property type="protein sequence ID" value="GAA4267563.1"/>
    <property type="molecule type" value="Genomic_DNA"/>
</dbReference>
<accession>A0ABP8E5Q4</accession>
<proteinExistence type="predicted"/>
<evidence type="ECO:0000313" key="2">
    <source>
        <dbReference type="Proteomes" id="UP001501594"/>
    </source>
</evidence>
<reference evidence="2" key="1">
    <citation type="journal article" date="2019" name="Int. J. Syst. Evol. Microbiol.">
        <title>The Global Catalogue of Microorganisms (GCM) 10K type strain sequencing project: providing services to taxonomists for standard genome sequencing and annotation.</title>
        <authorList>
            <consortium name="The Broad Institute Genomics Platform"/>
            <consortium name="The Broad Institute Genome Sequencing Center for Infectious Disease"/>
            <person name="Wu L."/>
            <person name="Ma J."/>
        </authorList>
    </citation>
    <scope>NUCLEOTIDE SEQUENCE [LARGE SCALE GENOMIC DNA]</scope>
    <source>
        <strain evidence="2">JCM 17442</strain>
    </source>
</reference>
<dbReference type="Proteomes" id="UP001501594">
    <property type="component" value="Unassembled WGS sequence"/>
</dbReference>
<protein>
    <submittedName>
        <fullName evidence="1">Abi family protein</fullName>
    </submittedName>
</protein>
<comment type="caution">
    <text evidence="1">The sequence shown here is derived from an EMBL/GenBank/DDBJ whole genome shotgun (WGS) entry which is preliminary data.</text>
</comment>
<name>A0ABP8E5Q4_9MICO</name>
<sequence length="241" mass="27337">MRLLVLEGVERIEIALRMRLGYSLGRASAFAHEDASTFVSAFTRAQADGKGTQLASRHEMWLQRVRERQNNSDEAFVAHFRFKYDDRMPIWALTEVLELGHVARLYAGLRNDIATEIAVAFGVPTKQLMQSWIATLNYVRNLAAHHARLFNRKLVSAPKRPRGDSVPLLAHLTQREAPKQFGSYSALAVMAYLMESAHPGRDWSVRVATLLRDFPTTNHLTVESLGVAAGWLDEDLWRRRA</sequence>
<dbReference type="InterPro" id="IPR011664">
    <property type="entry name" value="Abi_system_AbiD/AbiF-like"/>
</dbReference>
<organism evidence="1 2">
    <name type="scientific">Frondihabitans peucedani</name>
    <dbReference type="NCBI Taxonomy" id="598626"/>
    <lineage>
        <taxon>Bacteria</taxon>
        <taxon>Bacillati</taxon>
        <taxon>Actinomycetota</taxon>
        <taxon>Actinomycetes</taxon>
        <taxon>Micrococcales</taxon>
        <taxon>Microbacteriaceae</taxon>
        <taxon>Frondihabitans</taxon>
    </lineage>
</organism>
<evidence type="ECO:0000313" key="1">
    <source>
        <dbReference type="EMBL" id="GAA4267563.1"/>
    </source>
</evidence>
<keyword evidence="2" id="KW-1185">Reference proteome</keyword>
<gene>
    <name evidence="1" type="ORF">GCM10022256_31750</name>
</gene>